<evidence type="ECO:0008006" key="3">
    <source>
        <dbReference type="Google" id="ProtNLM"/>
    </source>
</evidence>
<accession>A0A261ERN2</accession>
<organism evidence="1 2">
    <name type="scientific">Pseudoscardovia suis</name>
    <dbReference type="NCBI Taxonomy" id="987063"/>
    <lineage>
        <taxon>Bacteria</taxon>
        <taxon>Bacillati</taxon>
        <taxon>Actinomycetota</taxon>
        <taxon>Actinomycetes</taxon>
        <taxon>Bifidobacteriales</taxon>
        <taxon>Bifidobacteriaceae</taxon>
        <taxon>Pseudoscardovia</taxon>
    </lineage>
</organism>
<dbReference type="EMBL" id="MWWQ01000014">
    <property type="protein sequence ID" value="OZG49501.1"/>
    <property type="molecule type" value="Genomic_DNA"/>
</dbReference>
<proteinExistence type="predicted"/>
<protein>
    <recommendedName>
        <fullName evidence="3">CTP synthase</fullName>
    </recommendedName>
</protein>
<reference evidence="1 2" key="1">
    <citation type="journal article" date="2017" name="BMC Genomics">
        <title>Comparative genomic and phylogenomic analyses of the Bifidobacteriaceae family.</title>
        <authorList>
            <person name="Lugli G.A."/>
            <person name="Milani C."/>
            <person name="Turroni F."/>
            <person name="Duranti S."/>
            <person name="Mancabelli L."/>
            <person name="Mangifesta M."/>
            <person name="Ferrario C."/>
            <person name="Modesto M."/>
            <person name="Mattarelli P."/>
            <person name="Jiri K."/>
            <person name="van Sinderen D."/>
            <person name="Ventura M."/>
        </authorList>
    </citation>
    <scope>NUCLEOTIDE SEQUENCE [LARGE SCALE GENOMIC DNA]</scope>
    <source>
        <strain evidence="1 2">DSM 24744</strain>
    </source>
</reference>
<evidence type="ECO:0000313" key="2">
    <source>
        <dbReference type="Proteomes" id="UP000216454"/>
    </source>
</evidence>
<dbReference type="AlphaFoldDB" id="A0A261ERN2"/>
<dbReference type="Proteomes" id="UP000216454">
    <property type="component" value="Unassembled WGS sequence"/>
</dbReference>
<name>A0A261ERN2_9BIFI</name>
<evidence type="ECO:0000313" key="1">
    <source>
        <dbReference type="EMBL" id="OZG49501.1"/>
    </source>
</evidence>
<gene>
    <name evidence="1" type="ORF">PSSU_1325</name>
</gene>
<keyword evidence="2" id="KW-1185">Reference proteome</keyword>
<sequence length="276" mass="31588">MERREQYLWTARTLQVKHPEWVFCGFTAAVAHGMANTELAMGKLVVASTTSNNQHLPNVIHHKTDISKVRTVRGIRVTPVGRTLFDCLRWMQFPIALAVADGTLRSQLLTYNQAMQCILDQKGSLGRERALEVLKFADPKCENGGESIVRALIIQSGFAAPQSQVEFVDDMDSRHIMRVDFCWKIQRPDRVRTVALELDGLCKYTDPRFMNGFDSERVRSDERLRESRLLKQVDGLIRISFKQALDQDYLIQLLDSVRVPHVAGIIPYDRTICTKW</sequence>
<comment type="caution">
    <text evidence="1">The sequence shown here is derived from an EMBL/GenBank/DDBJ whole genome shotgun (WGS) entry which is preliminary data.</text>
</comment>